<reference evidence="3 4" key="1">
    <citation type="submission" date="2018-03" db="EMBL/GenBank/DDBJ databases">
        <title>The ancient ancestry and fast evolution of plastids.</title>
        <authorList>
            <person name="Moore K.R."/>
            <person name="Magnabosco C."/>
            <person name="Momper L."/>
            <person name="Gold D.A."/>
            <person name="Bosak T."/>
            <person name="Fournier G.P."/>
        </authorList>
    </citation>
    <scope>NUCLEOTIDE SEQUENCE [LARGE SCALE GENOMIC DNA]</scope>
    <source>
        <strain evidence="3 4">CCALA 016</strain>
    </source>
</reference>
<sequence>MLSRVADSIYWLNRYIERADNVARFIDVNLNLMLDLPDGMTQQWEPLVLTTGDLDLFKKRYGKATADNVIQFLTFDAEYPNSILSCVNLARENARSIREIISSEMWEQVNGFYLMVKDASQRPVRTTLPNFFTQTKLASHRFAGVMDATMTHNEGWHFGQMGRLQERADKTARILDVKYFYLLPSVEWVGTPLDQIQWISLLRSVSAYEMYRKSQRRITPNSVAEFLILDREFPRSIHFCLKEVERSIHEVTGTPIGTWCNSAERSIGKLCAELSYLTMDDVIEVGLHEFLDQMQKRINEVGVKMWETFFAIEPISDKPGMTMSQSLGSQSLGNMSQSMSMG</sequence>
<keyword evidence="4" id="KW-1185">Reference proteome</keyword>
<comment type="caution">
    <text evidence="3">The sequence shown here is derived from an EMBL/GenBank/DDBJ whole genome shotgun (WGS) entry which is preliminary data.</text>
</comment>
<feature type="region of interest" description="Disordered" evidence="1">
    <location>
        <begin position="321"/>
        <end position="342"/>
    </location>
</feature>
<dbReference type="Pfam" id="PF04168">
    <property type="entry name" value="Alpha-E"/>
    <property type="match status" value="1"/>
</dbReference>
<evidence type="ECO:0000313" key="3">
    <source>
        <dbReference type="EMBL" id="PSF35210.1"/>
    </source>
</evidence>
<protein>
    <recommendedName>
        <fullName evidence="2">DUF403 domain-containing protein</fullName>
    </recommendedName>
</protein>
<accession>A0A2T1LUJ4</accession>
<reference evidence="3 4" key="2">
    <citation type="submission" date="2018-03" db="EMBL/GenBank/DDBJ databases">
        <authorList>
            <person name="Keele B.F."/>
        </authorList>
    </citation>
    <scope>NUCLEOTIDE SEQUENCE [LARGE SCALE GENOMIC DNA]</scope>
    <source>
        <strain evidence="3 4">CCALA 016</strain>
    </source>
</reference>
<dbReference type="InterPro" id="IPR007296">
    <property type="entry name" value="DUF403"/>
</dbReference>
<dbReference type="EMBL" id="PXOH01000022">
    <property type="protein sequence ID" value="PSF35210.1"/>
    <property type="molecule type" value="Genomic_DNA"/>
</dbReference>
<evidence type="ECO:0000259" key="2">
    <source>
        <dbReference type="Pfam" id="PF04168"/>
    </source>
</evidence>
<dbReference type="Proteomes" id="UP000239001">
    <property type="component" value="Unassembled WGS sequence"/>
</dbReference>
<name>A0A2T1LUJ4_9CHRO</name>
<dbReference type="InterPro" id="IPR051680">
    <property type="entry name" value="ATP-dep_Glu-Cys_Ligase-2"/>
</dbReference>
<proteinExistence type="predicted"/>
<organism evidence="3 4">
    <name type="scientific">Aphanothece hegewaldii CCALA 016</name>
    <dbReference type="NCBI Taxonomy" id="2107694"/>
    <lineage>
        <taxon>Bacteria</taxon>
        <taxon>Bacillati</taxon>
        <taxon>Cyanobacteriota</taxon>
        <taxon>Cyanophyceae</taxon>
        <taxon>Oscillatoriophycideae</taxon>
        <taxon>Chroococcales</taxon>
        <taxon>Aphanothecaceae</taxon>
        <taxon>Aphanothece</taxon>
    </lineage>
</organism>
<feature type="domain" description="DUF403" evidence="2">
    <location>
        <begin position="1"/>
        <end position="310"/>
    </location>
</feature>
<dbReference type="OrthoDB" id="9803532at2"/>
<evidence type="ECO:0000313" key="4">
    <source>
        <dbReference type="Proteomes" id="UP000239001"/>
    </source>
</evidence>
<dbReference type="PANTHER" id="PTHR34595">
    <property type="entry name" value="BLR5612 PROTEIN"/>
    <property type="match status" value="1"/>
</dbReference>
<feature type="compositionally biased region" description="Polar residues" evidence="1">
    <location>
        <begin position="322"/>
        <end position="342"/>
    </location>
</feature>
<dbReference type="RefSeq" id="WP_106458247.1">
    <property type="nucleotide sequence ID" value="NZ_PXOH01000022.1"/>
</dbReference>
<dbReference type="AlphaFoldDB" id="A0A2T1LUJ4"/>
<evidence type="ECO:0000256" key="1">
    <source>
        <dbReference type="SAM" id="MobiDB-lite"/>
    </source>
</evidence>
<dbReference type="PANTHER" id="PTHR34595:SF7">
    <property type="entry name" value="SLL1039 PROTEIN"/>
    <property type="match status" value="1"/>
</dbReference>
<gene>
    <name evidence="3" type="ORF">C7H19_17680</name>
</gene>